<protein>
    <submittedName>
        <fullName evidence="9">Uncharacterized protein</fullName>
    </submittedName>
</protein>
<reference evidence="9" key="1">
    <citation type="submission" date="2020-11" db="EMBL/GenBank/DDBJ databases">
        <authorList>
            <person name="Tran Van P."/>
        </authorList>
    </citation>
    <scope>NUCLEOTIDE SEQUENCE</scope>
</reference>
<dbReference type="GO" id="GO:0005886">
    <property type="term" value="C:plasma membrane"/>
    <property type="evidence" value="ECO:0007669"/>
    <property type="project" value="TreeGrafter"/>
</dbReference>
<dbReference type="Proteomes" id="UP000677054">
    <property type="component" value="Unassembled WGS sequence"/>
</dbReference>
<evidence type="ECO:0000256" key="6">
    <source>
        <dbReference type="PROSITE-ProRule" id="PRU00782"/>
    </source>
</evidence>
<feature type="region of interest" description="Actin-binding" evidence="6">
    <location>
        <begin position="126"/>
        <end position="148"/>
    </location>
</feature>
<comment type="caution">
    <text evidence="6">Lacks conserved residue(s) required for the propagation of feature annotation.</text>
</comment>
<dbReference type="GO" id="GO:0007015">
    <property type="term" value="P:actin filament organization"/>
    <property type="evidence" value="ECO:0007669"/>
    <property type="project" value="TreeGrafter"/>
</dbReference>
<dbReference type="InterPro" id="IPR010926">
    <property type="entry name" value="Myosin_TH1"/>
</dbReference>
<evidence type="ECO:0000313" key="9">
    <source>
        <dbReference type="EMBL" id="CAD7245688.1"/>
    </source>
</evidence>
<dbReference type="GO" id="GO:0051015">
    <property type="term" value="F:actin filament binding"/>
    <property type="evidence" value="ECO:0007669"/>
    <property type="project" value="TreeGrafter"/>
</dbReference>
<dbReference type="GO" id="GO:0000146">
    <property type="term" value="F:microfilament motor activity"/>
    <property type="evidence" value="ECO:0007669"/>
    <property type="project" value="TreeGrafter"/>
</dbReference>
<gene>
    <name evidence="9" type="ORF">DSTB1V02_LOCUS5555</name>
</gene>
<dbReference type="Gene3D" id="6.20.240.20">
    <property type="match status" value="1"/>
</dbReference>
<dbReference type="Gene3D" id="1.20.58.530">
    <property type="match status" value="1"/>
</dbReference>
<dbReference type="Pfam" id="PF00063">
    <property type="entry name" value="Myosin_head"/>
    <property type="match status" value="1"/>
</dbReference>
<dbReference type="PANTHER" id="PTHR13140:SF802">
    <property type="entry name" value="UNCONVENTIONAL MYOSIN-IB ISOFORM X1"/>
    <property type="match status" value="1"/>
</dbReference>
<dbReference type="PROSITE" id="PS50096">
    <property type="entry name" value="IQ"/>
    <property type="match status" value="1"/>
</dbReference>
<accession>A0A7R8XEG2</accession>
<dbReference type="InterPro" id="IPR027417">
    <property type="entry name" value="P-loop_NTPase"/>
</dbReference>
<organism evidence="9">
    <name type="scientific">Darwinula stevensoni</name>
    <dbReference type="NCBI Taxonomy" id="69355"/>
    <lineage>
        <taxon>Eukaryota</taxon>
        <taxon>Metazoa</taxon>
        <taxon>Ecdysozoa</taxon>
        <taxon>Arthropoda</taxon>
        <taxon>Crustacea</taxon>
        <taxon>Oligostraca</taxon>
        <taxon>Ostracoda</taxon>
        <taxon>Podocopa</taxon>
        <taxon>Podocopida</taxon>
        <taxon>Darwinulocopina</taxon>
        <taxon>Darwinuloidea</taxon>
        <taxon>Darwinulidae</taxon>
        <taxon>Darwinula</taxon>
    </lineage>
</organism>
<dbReference type="EMBL" id="CAJPEV010000924">
    <property type="protein sequence ID" value="CAG0889537.1"/>
    <property type="molecule type" value="Genomic_DNA"/>
</dbReference>
<dbReference type="Gene3D" id="1.20.5.190">
    <property type="match status" value="1"/>
</dbReference>
<keyword evidence="10" id="KW-1185">Reference proteome</keyword>
<dbReference type="GO" id="GO:0005737">
    <property type="term" value="C:cytoplasm"/>
    <property type="evidence" value="ECO:0007669"/>
    <property type="project" value="TreeGrafter"/>
</dbReference>
<dbReference type="CDD" id="cd23767">
    <property type="entry name" value="IQCD"/>
    <property type="match status" value="1"/>
</dbReference>
<keyword evidence="1" id="KW-0547">Nucleotide-binding</keyword>
<dbReference type="PANTHER" id="PTHR13140">
    <property type="entry name" value="MYOSIN"/>
    <property type="match status" value="1"/>
</dbReference>
<evidence type="ECO:0000256" key="3">
    <source>
        <dbReference type="ARBA" id="ARBA00023123"/>
    </source>
</evidence>
<dbReference type="PROSITE" id="PS51456">
    <property type="entry name" value="MYOSIN_MOTOR"/>
    <property type="match status" value="1"/>
</dbReference>
<dbReference type="SUPFAM" id="SSF52540">
    <property type="entry name" value="P-loop containing nucleoside triphosphate hydrolases"/>
    <property type="match status" value="1"/>
</dbReference>
<dbReference type="EMBL" id="LR900441">
    <property type="protein sequence ID" value="CAD7245688.1"/>
    <property type="molecule type" value="Genomic_DNA"/>
</dbReference>
<evidence type="ECO:0000256" key="4">
    <source>
        <dbReference type="ARBA" id="ARBA00023175"/>
    </source>
</evidence>
<evidence type="ECO:0000256" key="2">
    <source>
        <dbReference type="ARBA" id="ARBA00022840"/>
    </source>
</evidence>
<dbReference type="Pfam" id="PF06017">
    <property type="entry name" value="Myosin_TH1"/>
    <property type="match status" value="1"/>
</dbReference>
<dbReference type="AlphaFoldDB" id="A0A7R8XEG2"/>
<dbReference type="GO" id="GO:0005524">
    <property type="term" value="F:ATP binding"/>
    <property type="evidence" value="ECO:0007669"/>
    <property type="project" value="UniProtKB-KW"/>
</dbReference>
<dbReference type="GO" id="GO:0016459">
    <property type="term" value="C:myosin complex"/>
    <property type="evidence" value="ECO:0007669"/>
    <property type="project" value="UniProtKB-KW"/>
</dbReference>
<proteinExistence type="inferred from homology"/>
<dbReference type="SMART" id="SM00242">
    <property type="entry name" value="MYSc"/>
    <property type="match status" value="1"/>
</dbReference>
<dbReference type="InterPro" id="IPR001609">
    <property type="entry name" value="Myosin_head_motor_dom-like"/>
</dbReference>
<keyword evidence="3 6" id="KW-0518">Myosin</keyword>
<dbReference type="OrthoDB" id="10055605at2759"/>
<keyword evidence="2" id="KW-0067">ATP-binding</keyword>
<evidence type="ECO:0000256" key="1">
    <source>
        <dbReference type="ARBA" id="ARBA00022741"/>
    </source>
</evidence>
<name>A0A7R8XEG2_9CRUS</name>
<feature type="domain" description="TH1" evidence="8">
    <location>
        <begin position="394"/>
        <end position="617"/>
    </location>
</feature>
<keyword evidence="4" id="KW-0505">Motor protein</keyword>
<dbReference type="PROSITE" id="PS51757">
    <property type="entry name" value="TH1"/>
    <property type="match status" value="1"/>
</dbReference>
<sequence>MNNHGILSLLDEECLRSGNVTDDTFLLKLTQICAGHPNFESRGMKNFLADDSLPKNCFRVRHFAGNVIYSVRGFIEKNSDVLARDISTAMFRCSHPLLQVLFPEGNPKRTHLKRAATAGTQFRIGVAALVRTLRGKTARHVRCIKTNEFRQPRKFDNALVQHQVRYMGLVELTRLKRQGYALRMTYEAFLARYRLLSVHTWPRWREGCAQEGTMCLLRDLLVSPSDFAYGRTKVFIRSPRTVCDLEEFRSERMYDLATVIQKVWRGWRHRNWLRQARWSQTVIARAWRKWRRRRRMREVHWRHRAQWAAVAIQRCYFSWKKRQWLLRLANRLPPMSPLNRDWPSCPRRCSDASLILRRLYHKWRCHVYRLRFDQTARNRMREKVTASILFKDRKASYIRSVGHPFLGDYVRLRQNAQWKKMSSDTNDQYVVFADIINKINRSSGRFVPVLFVLSTSAMLILDQRTMQVKYRVPAGDIYRLSLSPFFDDIAVFHVKPPSPSSDTSNALMSCGPSSHGMGPGSHPAAGPGCLFLPSDISRKKGDFVFQTGHVIEIVTKLFLVIQNATGKPPEINLSTDKRHEAIFLLAPPRFTVDTSKRSTSKSRNRVANGALEIPLAEREHRPHCWPREQHITMLRTRQLSRSTNVVSMKQRAAKTCDKSGVIYWQAMMHLDGDAPAAASGLPDHYSTAFGRENGRKQTEAEGKTSTFGSLVQPRTKPEYRTVGGLPSIAIPVAASSEKHRLPCVRTSREGEMTGGKRKKPGHPHFSIAFNFMCSMRIPRYWGIACAV</sequence>
<dbReference type="Gene3D" id="3.40.850.10">
    <property type="entry name" value="Kinesin motor domain"/>
    <property type="match status" value="1"/>
</dbReference>
<evidence type="ECO:0000313" key="10">
    <source>
        <dbReference type="Proteomes" id="UP000677054"/>
    </source>
</evidence>
<dbReference type="InterPro" id="IPR036961">
    <property type="entry name" value="Kinesin_motor_dom_sf"/>
</dbReference>
<dbReference type="GO" id="GO:0005902">
    <property type="term" value="C:microvillus"/>
    <property type="evidence" value="ECO:0007669"/>
    <property type="project" value="TreeGrafter"/>
</dbReference>
<comment type="similarity">
    <text evidence="6">Belongs to the TRAFAC class myosin-kinesin ATPase superfamily. Myosin family.</text>
</comment>
<evidence type="ECO:0000259" key="8">
    <source>
        <dbReference type="PROSITE" id="PS51757"/>
    </source>
</evidence>
<dbReference type="Gene3D" id="1.20.120.720">
    <property type="entry name" value="Myosin VI head, motor domain, U50 subdomain"/>
    <property type="match status" value="1"/>
</dbReference>
<evidence type="ECO:0000259" key="7">
    <source>
        <dbReference type="PROSITE" id="PS51456"/>
    </source>
</evidence>
<keyword evidence="5 6" id="KW-0009">Actin-binding</keyword>
<dbReference type="GO" id="GO:0006897">
    <property type="term" value="P:endocytosis"/>
    <property type="evidence" value="ECO:0007669"/>
    <property type="project" value="TreeGrafter"/>
</dbReference>
<evidence type="ECO:0000256" key="5">
    <source>
        <dbReference type="ARBA" id="ARBA00023203"/>
    </source>
</evidence>
<feature type="domain" description="Myosin motor" evidence="7">
    <location>
        <begin position="1"/>
        <end position="250"/>
    </location>
</feature>
<dbReference type="GO" id="GO:0030048">
    <property type="term" value="P:actin filament-based movement"/>
    <property type="evidence" value="ECO:0007669"/>
    <property type="project" value="TreeGrafter"/>
</dbReference>